<feature type="compositionally biased region" description="Polar residues" evidence="1">
    <location>
        <begin position="86"/>
        <end position="96"/>
    </location>
</feature>
<protein>
    <submittedName>
        <fullName evidence="2">Uncharacterized protein</fullName>
    </submittedName>
</protein>
<comment type="caution">
    <text evidence="2">The sequence shown here is derived from an EMBL/GenBank/DDBJ whole genome shotgun (WGS) entry which is preliminary data.</text>
</comment>
<dbReference type="Proteomes" id="UP001155034">
    <property type="component" value="Unassembled WGS sequence"/>
</dbReference>
<dbReference type="EMBL" id="JANTYZ010000013">
    <property type="protein sequence ID" value="MCS3866484.1"/>
    <property type="molecule type" value="Genomic_DNA"/>
</dbReference>
<evidence type="ECO:0000256" key="1">
    <source>
        <dbReference type="SAM" id="MobiDB-lite"/>
    </source>
</evidence>
<dbReference type="AlphaFoldDB" id="A0A9X2Z182"/>
<evidence type="ECO:0000313" key="2">
    <source>
        <dbReference type="EMBL" id="MCS3866484.1"/>
    </source>
</evidence>
<proteinExistence type="predicted"/>
<name>A0A9X2Z182_9BACT</name>
<gene>
    <name evidence="2" type="ORF">GGP82_003058</name>
</gene>
<evidence type="ECO:0000313" key="3">
    <source>
        <dbReference type="Proteomes" id="UP001155034"/>
    </source>
</evidence>
<organism evidence="2 3">
    <name type="scientific">Salinibacter ruber</name>
    <dbReference type="NCBI Taxonomy" id="146919"/>
    <lineage>
        <taxon>Bacteria</taxon>
        <taxon>Pseudomonadati</taxon>
        <taxon>Rhodothermota</taxon>
        <taxon>Rhodothermia</taxon>
        <taxon>Rhodothermales</taxon>
        <taxon>Salinibacteraceae</taxon>
        <taxon>Salinibacter</taxon>
    </lineage>
</organism>
<reference evidence="2" key="1">
    <citation type="submission" date="2022-08" db="EMBL/GenBank/DDBJ databases">
        <title>Genomic Encyclopedia of Type Strains, Phase V (KMG-V): Genome sequencing to study the core and pangenomes of soil and plant-associated prokaryotes.</title>
        <authorList>
            <person name="Whitman W."/>
        </authorList>
    </citation>
    <scope>NUCLEOTIDE SEQUENCE</scope>
    <source>
        <strain evidence="2">SP2016B</strain>
    </source>
</reference>
<sequence>MQARQLRIVGLAASRERARAVRRSVRGASLSRLDCATSGAEGGSFGYGSRTKGGFGLEMKRAGLLEIETEREKSPLSACGRHSRPNDSLSLSIWDTKTNKRARPNALRADRSPQ</sequence>
<accession>A0A9X2Z182</accession>
<feature type="region of interest" description="Disordered" evidence="1">
    <location>
        <begin position="71"/>
        <end position="114"/>
    </location>
</feature>